<name>A0A9Q8YEB0_ENSAD</name>
<organism evidence="1 2">
    <name type="scientific">Ensifer adhaerens</name>
    <name type="common">Sinorhizobium morelense</name>
    <dbReference type="NCBI Taxonomy" id="106592"/>
    <lineage>
        <taxon>Bacteria</taxon>
        <taxon>Pseudomonadati</taxon>
        <taxon>Pseudomonadota</taxon>
        <taxon>Alphaproteobacteria</taxon>
        <taxon>Hyphomicrobiales</taxon>
        <taxon>Rhizobiaceae</taxon>
        <taxon>Sinorhizobium/Ensifer group</taxon>
        <taxon>Ensifer</taxon>
    </lineage>
</organism>
<sequence>MIMVSLIEHIKIINIPILDHISMSSGRNFNVNSLVAVNACRLSNPTSTAAWRLLPLIISTLRAPPPARGPHLDLAMGLEGLRHARFSDNGPVAFPMKRHFRLLTAANF</sequence>
<dbReference type="RefSeq" id="WP_252160996.1">
    <property type="nucleotide sequence ID" value="NZ_CP098809.1"/>
</dbReference>
<accession>A0A9Q8YEB0</accession>
<protein>
    <submittedName>
        <fullName evidence="1">Uncharacterized protein</fullName>
    </submittedName>
</protein>
<evidence type="ECO:0000313" key="2">
    <source>
        <dbReference type="Proteomes" id="UP001055460"/>
    </source>
</evidence>
<reference evidence="1" key="1">
    <citation type="submission" date="2022-06" db="EMBL/GenBank/DDBJ databases">
        <title>Physiological and biochemical characterization and genomic elucidation of a strain of the genus Ensifer adhaerens M8 that combines arsenic oxidation and chromium reduction.</title>
        <authorList>
            <person name="Li X."/>
            <person name="Yu c."/>
        </authorList>
    </citation>
    <scope>NUCLEOTIDE SEQUENCE</scope>
    <source>
        <strain evidence="1">M8</strain>
        <plasmid evidence="1">pB</plasmid>
    </source>
</reference>
<keyword evidence="1" id="KW-0614">Plasmid</keyword>
<gene>
    <name evidence="1" type="ORF">NE863_33135</name>
</gene>
<proteinExistence type="predicted"/>
<dbReference type="EMBL" id="CP098809">
    <property type="protein sequence ID" value="USJ27317.1"/>
    <property type="molecule type" value="Genomic_DNA"/>
</dbReference>
<dbReference type="AlphaFoldDB" id="A0A9Q8YEB0"/>
<geneLocation type="plasmid" evidence="1 2">
    <name>pB</name>
</geneLocation>
<evidence type="ECO:0000313" key="1">
    <source>
        <dbReference type="EMBL" id="USJ27317.1"/>
    </source>
</evidence>
<dbReference type="Proteomes" id="UP001055460">
    <property type="component" value="Plasmid pB"/>
</dbReference>